<comment type="caution">
    <text evidence="1">The sequence shown here is derived from an EMBL/GenBank/DDBJ whole genome shotgun (WGS) entry which is preliminary data.</text>
</comment>
<accession>A0AAE1EC99</accession>
<protein>
    <submittedName>
        <fullName evidence="1">Uncharacterized protein</fullName>
    </submittedName>
</protein>
<reference evidence="1" key="1">
    <citation type="journal article" date="2023" name="G3 (Bethesda)">
        <title>A reference genome for the long-term kleptoplast-retaining sea slug Elysia crispata morphotype clarki.</title>
        <authorList>
            <person name="Eastman K.E."/>
            <person name="Pendleton A.L."/>
            <person name="Shaikh M.A."/>
            <person name="Suttiyut T."/>
            <person name="Ogas R."/>
            <person name="Tomko P."/>
            <person name="Gavelis G."/>
            <person name="Widhalm J.R."/>
            <person name="Wisecaver J.H."/>
        </authorList>
    </citation>
    <scope>NUCLEOTIDE SEQUENCE</scope>
    <source>
        <strain evidence="1">ECLA1</strain>
    </source>
</reference>
<evidence type="ECO:0000313" key="1">
    <source>
        <dbReference type="EMBL" id="KAK3801692.1"/>
    </source>
</evidence>
<sequence length="43" mass="4704">MRVFSVFQRDDSEKCDLSRQGVGLLQKEKRSPPGVSFAACSGS</sequence>
<evidence type="ECO:0000313" key="2">
    <source>
        <dbReference type="Proteomes" id="UP001283361"/>
    </source>
</evidence>
<gene>
    <name evidence="1" type="ORF">RRG08_033878</name>
</gene>
<name>A0AAE1EC99_9GAST</name>
<proteinExistence type="predicted"/>
<dbReference type="EMBL" id="JAWDGP010000286">
    <property type="protein sequence ID" value="KAK3801692.1"/>
    <property type="molecule type" value="Genomic_DNA"/>
</dbReference>
<organism evidence="1 2">
    <name type="scientific">Elysia crispata</name>
    <name type="common">lettuce slug</name>
    <dbReference type="NCBI Taxonomy" id="231223"/>
    <lineage>
        <taxon>Eukaryota</taxon>
        <taxon>Metazoa</taxon>
        <taxon>Spiralia</taxon>
        <taxon>Lophotrochozoa</taxon>
        <taxon>Mollusca</taxon>
        <taxon>Gastropoda</taxon>
        <taxon>Heterobranchia</taxon>
        <taxon>Euthyneura</taxon>
        <taxon>Panpulmonata</taxon>
        <taxon>Sacoglossa</taxon>
        <taxon>Placobranchoidea</taxon>
        <taxon>Plakobranchidae</taxon>
        <taxon>Elysia</taxon>
    </lineage>
</organism>
<dbReference type="Proteomes" id="UP001283361">
    <property type="component" value="Unassembled WGS sequence"/>
</dbReference>
<dbReference type="AlphaFoldDB" id="A0AAE1EC99"/>
<keyword evidence="2" id="KW-1185">Reference proteome</keyword>